<reference evidence="5 6" key="1">
    <citation type="submission" date="2021-04" db="EMBL/GenBank/DDBJ databases">
        <authorList>
            <person name="Bliznina A."/>
        </authorList>
    </citation>
    <scope>NUCLEOTIDE SEQUENCE [LARGE SCALE GENOMIC DNA]</scope>
</reference>
<proteinExistence type="predicted"/>
<keyword evidence="3" id="KW-0472">Membrane</keyword>
<feature type="transmembrane region" description="Helical" evidence="3">
    <location>
        <begin position="429"/>
        <end position="452"/>
    </location>
</feature>
<keyword evidence="3" id="KW-1133">Transmembrane helix</keyword>
<sequence length="464" mass="52391">MKTNTVLATVLAQAASGLRVDFGNNDSKSYRSLDELQKQRVRAASRIATDRESFIANLRKNNFFAVPEFEITKIVDLNVDLRDVRPNDIDVDFLKMNRGFGFLESDDPQSRMLCKTICVEFTKSYLAQHWHEDKWWGLHFSQLCNELHVYEDATTFKMCLGDENTSDFLNCGTNLNTNATHAVFSNHVTHFFPDRSSTAGLEVGTFGTQKIFEWKCTYPLQMVHSSDVLYNEKIVIDSLDASGKFGVDFELYADENYTDLINLSSPTLDTGNFLNMKVVLEEPMNGTNLQVVSCWATPTEDINDKDGFEFYDDFCTTPIGSQIEMTIRENGQESEVLWQSRVFKFTNSENVYMHCKVNVCIEDFDGSCAVECAKSRSPRDVSYDGQNVVSLGPIRFTGYSKAEYLIIDPATGLVGEQGEEATFDAEFNFINHFLIALITLITMVMLVAIYGATRKCPTEDSTLA</sequence>
<feature type="domain" description="ZP" evidence="4">
    <location>
        <begin position="113"/>
        <end position="379"/>
    </location>
</feature>
<evidence type="ECO:0000256" key="1">
    <source>
        <dbReference type="ARBA" id="ARBA00022729"/>
    </source>
</evidence>
<keyword evidence="2" id="KW-1015">Disulfide bond</keyword>
<keyword evidence="6" id="KW-1185">Reference proteome</keyword>
<gene>
    <name evidence="5" type="ORF">OKIOD_LOCUS12765</name>
</gene>
<accession>A0ABN7SVY0</accession>
<evidence type="ECO:0000256" key="3">
    <source>
        <dbReference type="SAM" id="Phobius"/>
    </source>
</evidence>
<dbReference type="PROSITE" id="PS51034">
    <property type="entry name" value="ZP_2"/>
    <property type="match status" value="1"/>
</dbReference>
<dbReference type="InterPro" id="IPR042235">
    <property type="entry name" value="ZP-C_dom"/>
</dbReference>
<dbReference type="Pfam" id="PF00100">
    <property type="entry name" value="Zona_pellucida"/>
    <property type="match status" value="1"/>
</dbReference>
<dbReference type="PANTHER" id="PTHR14002:SF20">
    <property type="entry name" value="ZONA PELLUCIDA-LIKE DOMAIN-CONTAINING PROTEIN 1"/>
    <property type="match status" value="1"/>
</dbReference>
<keyword evidence="3" id="KW-0812">Transmembrane</keyword>
<dbReference type="Gene3D" id="2.60.40.4100">
    <property type="entry name" value="Zona pellucida, ZP-C domain"/>
    <property type="match status" value="1"/>
</dbReference>
<dbReference type="Proteomes" id="UP001158576">
    <property type="component" value="Chromosome 2"/>
</dbReference>
<dbReference type="EMBL" id="OU015567">
    <property type="protein sequence ID" value="CAG5109467.1"/>
    <property type="molecule type" value="Genomic_DNA"/>
</dbReference>
<evidence type="ECO:0000256" key="2">
    <source>
        <dbReference type="ARBA" id="ARBA00023157"/>
    </source>
</evidence>
<dbReference type="InterPro" id="IPR001507">
    <property type="entry name" value="ZP_dom"/>
</dbReference>
<dbReference type="InterPro" id="IPR055355">
    <property type="entry name" value="ZP-C"/>
</dbReference>
<keyword evidence="1" id="KW-0732">Signal</keyword>
<evidence type="ECO:0000259" key="4">
    <source>
        <dbReference type="PROSITE" id="PS51034"/>
    </source>
</evidence>
<dbReference type="PANTHER" id="PTHR14002">
    <property type="entry name" value="ENDOGLIN/TGF-BETA RECEPTOR TYPE III"/>
    <property type="match status" value="1"/>
</dbReference>
<evidence type="ECO:0000313" key="6">
    <source>
        <dbReference type="Proteomes" id="UP001158576"/>
    </source>
</evidence>
<organism evidence="5 6">
    <name type="scientific">Oikopleura dioica</name>
    <name type="common">Tunicate</name>
    <dbReference type="NCBI Taxonomy" id="34765"/>
    <lineage>
        <taxon>Eukaryota</taxon>
        <taxon>Metazoa</taxon>
        <taxon>Chordata</taxon>
        <taxon>Tunicata</taxon>
        <taxon>Appendicularia</taxon>
        <taxon>Copelata</taxon>
        <taxon>Oikopleuridae</taxon>
        <taxon>Oikopleura</taxon>
    </lineage>
</organism>
<evidence type="ECO:0000313" key="5">
    <source>
        <dbReference type="EMBL" id="CAG5109467.1"/>
    </source>
</evidence>
<dbReference type="SMART" id="SM00241">
    <property type="entry name" value="ZP"/>
    <property type="match status" value="1"/>
</dbReference>
<protein>
    <submittedName>
        <fullName evidence="5">Oidioi.mRNA.OKI2018_I69.chr2.g4000.t1.cds</fullName>
    </submittedName>
</protein>
<name>A0ABN7SVY0_OIKDI</name>